<feature type="domain" description="Methyltransferase small" evidence="5">
    <location>
        <begin position="132"/>
        <end position="212"/>
    </location>
</feature>
<keyword evidence="6" id="KW-0689">Ribosomal protein</keyword>
<dbReference type="GO" id="GO:0032259">
    <property type="term" value="P:methylation"/>
    <property type="evidence" value="ECO:0007669"/>
    <property type="project" value="UniProtKB-KW"/>
</dbReference>
<proteinExistence type="inferred from homology"/>
<keyword evidence="2 4" id="KW-0808">Transferase</keyword>
<dbReference type="InterPro" id="IPR017127">
    <property type="entry name" value="Ribosome_uL3_MTase"/>
</dbReference>
<dbReference type="EMBL" id="CP016172">
    <property type="protein sequence ID" value="ANN77393.1"/>
    <property type="molecule type" value="Genomic_DNA"/>
</dbReference>
<dbReference type="OrthoDB" id="9800643at2"/>
<evidence type="ECO:0000256" key="3">
    <source>
        <dbReference type="ARBA" id="ARBA00022691"/>
    </source>
</evidence>
<dbReference type="Proteomes" id="UP000091926">
    <property type="component" value="Chromosome"/>
</dbReference>
<dbReference type="PANTHER" id="PTHR47806:SF1">
    <property type="entry name" value="RIBOSOMAL PROTEIN UL3 GLUTAMINE METHYLTRANSFERASE"/>
    <property type="match status" value="1"/>
</dbReference>
<dbReference type="InterPro" id="IPR002052">
    <property type="entry name" value="DNA_methylase_N6_adenine_CS"/>
</dbReference>
<reference evidence="6 7" key="1">
    <citation type="submission" date="2016-06" db="EMBL/GenBank/DDBJ databases">
        <title>Complete genome sequences of Bordetella bronchialis and Bordetella flabilis.</title>
        <authorList>
            <person name="LiPuma J.J."/>
            <person name="Spilker T."/>
        </authorList>
    </citation>
    <scope>NUCLEOTIDE SEQUENCE [LARGE SCALE GENOMIC DNA]</scope>
    <source>
        <strain evidence="6 7">AU10664</strain>
    </source>
</reference>
<dbReference type="HAMAP" id="MF_02125">
    <property type="entry name" value="L3_methyltr_PrmB"/>
    <property type="match status" value="1"/>
</dbReference>
<gene>
    <name evidence="4" type="primary">prmB</name>
    <name evidence="6" type="ORF">BAU07_10045</name>
</gene>
<sequence>MTPHNRHELHTVRDLIRYGVSRLNAAKVSFGHGSDNAWDEAVYLVLHALHLPLDTLDPFLDAHVLPDEREQVLTLLDRRVRERVPAPYLTNEAWLRGRRFYVDNRVIVPRSPIAELLDDSLSPWISDPQTVEYVLDMCTGSGCLAVLSALAFPFAHVDGADISASALEVAMHNVGAYGLHDRVFLHCSDLFEKLAPREYDVIICNPPYVNAGSMDALPAEYRHEPQVALAGGDDGMDLVRRILRDAPAYMKPSGLLVLEIGHERAHFERAFPDMEPVWLDSAEASDQIMLFTREQLAP</sequence>
<evidence type="ECO:0000313" key="6">
    <source>
        <dbReference type="EMBL" id="ANN77393.1"/>
    </source>
</evidence>
<dbReference type="GO" id="GO:0003676">
    <property type="term" value="F:nucleic acid binding"/>
    <property type="evidence" value="ECO:0007669"/>
    <property type="project" value="InterPro"/>
</dbReference>
<dbReference type="NCBIfam" id="TIGR03533">
    <property type="entry name" value="L3_gln_methyl"/>
    <property type="match status" value="1"/>
</dbReference>
<dbReference type="GO" id="GO:0005840">
    <property type="term" value="C:ribosome"/>
    <property type="evidence" value="ECO:0007669"/>
    <property type="project" value="UniProtKB-KW"/>
</dbReference>
<evidence type="ECO:0000256" key="4">
    <source>
        <dbReference type="HAMAP-Rule" id="MF_02125"/>
    </source>
</evidence>
<keyword evidence="3 4" id="KW-0949">S-adenosyl-L-methionine</keyword>
<dbReference type="SUPFAM" id="SSF53335">
    <property type="entry name" value="S-adenosyl-L-methionine-dependent methyltransferases"/>
    <property type="match status" value="1"/>
</dbReference>
<dbReference type="Pfam" id="PF05175">
    <property type="entry name" value="MTS"/>
    <property type="match status" value="1"/>
</dbReference>
<keyword evidence="7" id="KW-1185">Reference proteome</keyword>
<dbReference type="GO" id="GO:0036009">
    <property type="term" value="F:protein-glutamine N-methyltransferase activity"/>
    <property type="evidence" value="ECO:0007669"/>
    <property type="project" value="UniProtKB-UniRule"/>
</dbReference>
<dbReference type="GO" id="GO:0005829">
    <property type="term" value="C:cytosol"/>
    <property type="evidence" value="ECO:0007669"/>
    <property type="project" value="TreeGrafter"/>
</dbReference>
<dbReference type="NCBIfam" id="TIGR00536">
    <property type="entry name" value="hemK_fam"/>
    <property type="match status" value="1"/>
</dbReference>
<dbReference type="PROSITE" id="PS00092">
    <property type="entry name" value="N6_MTASE"/>
    <property type="match status" value="1"/>
</dbReference>
<dbReference type="EC" id="2.1.1.298" evidence="4"/>
<protein>
    <recommendedName>
        <fullName evidence="4">Ribosomal protein uL3 glutamine methyltransferase</fullName>
        <shortName evidence="4">uL3 MTase</shortName>
        <ecNumber evidence="4">2.1.1.298</ecNumber>
    </recommendedName>
    <alternativeName>
        <fullName evidence="4">N5-glutamine methyltransferase PrmB</fullName>
    </alternativeName>
</protein>
<dbReference type="KEGG" id="bfz:BAU07_10045"/>
<evidence type="ECO:0000259" key="5">
    <source>
        <dbReference type="Pfam" id="PF05175"/>
    </source>
</evidence>
<comment type="catalytic activity">
    <reaction evidence="4">
        <text>L-glutaminyl-[ribosomal protein uL3] + S-adenosyl-L-methionine = N(5)-methyl-L-glutaminyl-[ribosomal protein uL3] + S-adenosyl-L-homocysteine + H(+)</text>
        <dbReference type="Rhea" id="RHEA:45020"/>
        <dbReference type="Rhea" id="RHEA-COMP:11063"/>
        <dbReference type="Rhea" id="RHEA-COMP:11064"/>
        <dbReference type="ChEBI" id="CHEBI:15378"/>
        <dbReference type="ChEBI" id="CHEBI:30011"/>
        <dbReference type="ChEBI" id="CHEBI:57856"/>
        <dbReference type="ChEBI" id="CHEBI:59789"/>
        <dbReference type="ChEBI" id="CHEBI:61891"/>
        <dbReference type="EC" id="2.1.1.298"/>
    </reaction>
</comment>
<evidence type="ECO:0000313" key="7">
    <source>
        <dbReference type="Proteomes" id="UP000091926"/>
    </source>
</evidence>
<name>A0A193GCP9_9BORD</name>
<comment type="function">
    <text evidence="4">Methylates ribosomal protein uL3 on a specific glutamine residue.</text>
</comment>
<dbReference type="Gene3D" id="3.40.50.150">
    <property type="entry name" value="Vaccinia Virus protein VP39"/>
    <property type="match status" value="1"/>
</dbReference>
<keyword evidence="1 4" id="KW-0489">Methyltransferase</keyword>
<organism evidence="6 7">
    <name type="scientific">Bordetella flabilis</name>
    <dbReference type="NCBI Taxonomy" id="463014"/>
    <lineage>
        <taxon>Bacteria</taxon>
        <taxon>Pseudomonadati</taxon>
        <taxon>Pseudomonadota</taxon>
        <taxon>Betaproteobacteria</taxon>
        <taxon>Burkholderiales</taxon>
        <taxon>Alcaligenaceae</taxon>
        <taxon>Bordetella</taxon>
    </lineage>
</organism>
<dbReference type="InterPro" id="IPR029063">
    <property type="entry name" value="SAM-dependent_MTases_sf"/>
</dbReference>
<dbReference type="AlphaFoldDB" id="A0A193GCP9"/>
<evidence type="ECO:0000256" key="2">
    <source>
        <dbReference type="ARBA" id="ARBA00022679"/>
    </source>
</evidence>
<dbReference type="STRING" id="463014.BAU07_10045"/>
<comment type="similarity">
    <text evidence="4">Belongs to the protein N5-glutamine methyltransferase family. PrmB subfamily.</text>
</comment>
<dbReference type="Gene3D" id="1.10.8.10">
    <property type="entry name" value="DNA helicase RuvA subunit, C-terminal domain"/>
    <property type="match status" value="1"/>
</dbReference>
<dbReference type="InterPro" id="IPR007848">
    <property type="entry name" value="Small_mtfrase_dom"/>
</dbReference>
<dbReference type="PANTHER" id="PTHR47806">
    <property type="entry name" value="50S RIBOSOMAL PROTEIN L3 GLUTAMINE METHYLTRANSFERASE"/>
    <property type="match status" value="1"/>
</dbReference>
<dbReference type="PIRSF" id="PIRSF037167">
    <property type="entry name" value="Mtase_YfcB_prd"/>
    <property type="match status" value="1"/>
</dbReference>
<dbReference type="CDD" id="cd02440">
    <property type="entry name" value="AdoMet_MTases"/>
    <property type="match status" value="1"/>
</dbReference>
<evidence type="ECO:0000256" key="1">
    <source>
        <dbReference type="ARBA" id="ARBA00022603"/>
    </source>
</evidence>
<accession>A0A193GCP9</accession>
<dbReference type="RefSeq" id="WP_066656884.1">
    <property type="nucleotide sequence ID" value="NZ_CBCSCL010000005.1"/>
</dbReference>
<dbReference type="InterPro" id="IPR004556">
    <property type="entry name" value="HemK-like"/>
</dbReference>
<keyword evidence="6" id="KW-0687">Ribonucleoprotein</keyword>